<evidence type="ECO:0000256" key="3">
    <source>
        <dbReference type="ARBA" id="ARBA00013132"/>
    </source>
</evidence>
<evidence type="ECO:0000256" key="2">
    <source>
        <dbReference type="ARBA" id="ARBA00009613"/>
    </source>
</evidence>
<evidence type="ECO:0000256" key="10">
    <source>
        <dbReference type="ARBA" id="ARBA00047976"/>
    </source>
</evidence>
<gene>
    <name evidence="13" type="ORF">OSTQU699_LOCUS10462</name>
</gene>
<evidence type="ECO:0000259" key="12">
    <source>
        <dbReference type="Pfam" id="PF02866"/>
    </source>
</evidence>
<dbReference type="HAMAP" id="MF_01517">
    <property type="entry name" value="Malate_dehydrog_2"/>
    <property type="match status" value="1"/>
</dbReference>
<dbReference type="OrthoDB" id="4069699at2759"/>
<dbReference type="PANTHER" id="PTHR23382">
    <property type="entry name" value="MALATE DEHYDROGENASE"/>
    <property type="match status" value="1"/>
</dbReference>
<dbReference type="PROSITE" id="PS00068">
    <property type="entry name" value="MDH"/>
    <property type="match status" value="1"/>
</dbReference>
<comment type="catalytic activity">
    <reaction evidence="10">
        <text>(S)-malate + NADP(+) = oxaloacetate + NADPH + H(+)</text>
        <dbReference type="Rhea" id="RHEA:10824"/>
        <dbReference type="ChEBI" id="CHEBI:15378"/>
        <dbReference type="ChEBI" id="CHEBI:15589"/>
        <dbReference type="ChEBI" id="CHEBI:16452"/>
        <dbReference type="ChEBI" id="CHEBI:57783"/>
        <dbReference type="ChEBI" id="CHEBI:58349"/>
        <dbReference type="EC" id="1.1.1.82"/>
    </reaction>
</comment>
<comment type="caution">
    <text evidence="13">The sequence shown here is derived from an EMBL/GenBank/DDBJ whole genome shotgun (WGS) entry which is preliminary data.</text>
</comment>
<evidence type="ECO:0000259" key="11">
    <source>
        <dbReference type="Pfam" id="PF00056"/>
    </source>
</evidence>
<evidence type="ECO:0000256" key="5">
    <source>
        <dbReference type="ARBA" id="ARBA00022640"/>
    </source>
</evidence>
<keyword evidence="5" id="KW-0934">Plastid</keyword>
<keyword evidence="7" id="KW-0809">Transit peptide</keyword>
<dbReference type="InterPro" id="IPR011273">
    <property type="entry name" value="Malate_DH_NADP-dep_pln"/>
</dbReference>
<keyword evidence="14" id="KW-1185">Reference proteome</keyword>
<dbReference type="Pfam" id="PF02866">
    <property type="entry name" value="Ldh_1_C"/>
    <property type="match status" value="1"/>
</dbReference>
<feature type="domain" description="Lactate/malate dehydrogenase N-terminal" evidence="11">
    <location>
        <begin position="79"/>
        <end position="226"/>
    </location>
</feature>
<comment type="subcellular location">
    <subcellularLocation>
        <location evidence="1">Plastid</location>
        <location evidence="1">Chloroplast</location>
    </subcellularLocation>
</comment>
<evidence type="ECO:0000256" key="4">
    <source>
        <dbReference type="ARBA" id="ARBA00022528"/>
    </source>
</evidence>
<dbReference type="GO" id="GO:0009507">
    <property type="term" value="C:chloroplast"/>
    <property type="evidence" value="ECO:0007669"/>
    <property type="project" value="UniProtKB-SubCell"/>
</dbReference>
<name>A0A8S1JIR3_9CHLO</name>
<proteinExistence type="inferred from homology"/>
<accession>A0A8S1JIR3</accession>
<dbReference type="InterPro" id="IPR022383">
    <property type="entry name" value="Lactate/malate_DH_C"/>
</dbReference>
<dbReference type="AlphaFoldDB" id="A0A8S1JIR3"/>
<organism evidence="13 14">
    <name type="scientific">Ostreobium quekettii</name>
    <dbReference type="NCBI Taxonomy" id="121088"/>
    <lineage>
        <taxon>Eukaryota</taxon>
        <taxon>Viridiplantae</taxon>
        <taxon>Chlorophyta</taxon>
        <taxon>core chlorophytes</taxon>
        <taxon>Ulvophyceae</taxon>
        <taxon>TCBD clade</taxon>
        <taxon>Bryopsidales</taxon>
        <taxon>Ostreobineae</taxon>
        <taxon>Ostreobiaceae</taxon>
        <taxon>Ostreobium</taxon>
    </lineage>
</organism>
<dbReference type="GO" id="GO:0006108">
    <property type="term" value="P:malate metabolic process"/>
    <property type="evidence" value="ECO:0007669"/>
    <property type="project" value="InterPro"/>
</dbReference>
<dbReference type="NCBIfam" id="TIGR01759">
    <property type="entry name" value="MalateDH-SF1"/>
    <property type="match status" value="1"/>
</dbReference>
<sequence length="421" mass="45138">MAPATPFSCSKQIAVAGGHARLVRPPACVLPRLRQRRPTRIFAASGNTATADSKANLRNLTYDLSEASASNGESQTKPIKVAVSGAAGQISNHLLFMLASGQVFGPNAPIILQLLGSERSINAIEGVSMELEDSLYPLLREIKMGIDPIEVFEDADWALLIGAKPRSKGMERADLLDVNGRVFAEQGRALNEVASRDVKVVVVGNPCNTNALIAMENAPDLPPKNFSALTRLDQNRARFQLAVKAGVPFDKVSRVAVWGNHSTTQVPDWVNARIGDTPASKVIDDEAWFKEDFTPKVATRGASVIQKWGRSSGASTAGSIADHVRSLIQPTPEGDCFSMAISTDGNPYGIADGLFYSMPCTSTGNGDYDIVPGFEVDEWLSSKMKASEEELIREKECVAHLIGLEGAACAITEDTMLPGEN</sequence>
<dbReference type="SUPFAM" id="SSF56327">
    <property type="entry name" value="LDH C-terminal domain-like"/>
    <property type="match status" value="1"/>
</dbReference>
<keyword evidence="4" id="KW-0150">Chloroplast</keyword>
<evidence type="ECO:0000256" key="1">
    <source>
        <dbReference type="ARBA" id="ARBA00004229"/>
    </source>
</evidence>
<dbReference type="FunFam" id="3.90.110.10:FF:000002">
    <property type="entry name" value="Malate dehydrogenase"/>
    <property type="match status" value="1"/>
</dbReference>
<evidence type="ECO:0000256" key="7">
    <source>
        <dbReference type="ARBA" id="ARBA00022946"/>
    </source>
</evidence>
<evidence type="ECO:0000256" key="9">
    <source>
        <dbReference type="ARBA" id="ARBA00023157"/>
    </source>
</evidence>
<feature type="domain" description="Lactate/malate dehydrogenase C-terminal" evidence="12">
    <location>
        <begin position="230"/>
        <end position="400"/>
    </location>
</feature>
<reference evidence="13" key="1">
    <citation type="submission" date="2020-12" db="EMBL/GenBank/DDBJ databases">
        <authorList>
            <person name="Iha C."/>
        </authorList>
    </citation>
    <scope>NUCLEOTIDE SEQUENCE</scope>
</reference>
<dbReference type="InterPro" id="IPR015955">
    <property type="entry name" value="Lactate_DH/Glyco_Ohase_4_C"/>
</dbReference>
<dbReference type="Gene3D" id="3.90.110.10">
    <property type="entry name" value="Lactate dehydrogenase/glycoside hydrolase, family 4, C-terminal"/>
    <property type="match status" value="1"/>
</dbReference>
<comment type="similarity">
    <text evidence="2">Belongs to the LDH/MDH superfamily. MDH type 2 family.</text>
</comment>
<dbReference type="FunFam" id="3.40.50.720:FF:000144">
    <property type="entry name" value="Malate dehydrogenase [NADP]"/>
    <property type="match status" value="1"/>
</dbReference>
<dbReference type="InterPro" id="IPR010945">
    <property type="entry name" value="Malate_DH_type2"/>
</dbReference>
<dbReference type="CDD" id="cd01338">
    <property type="entry name" value="MDH_chloroplast-like"/>
    <property type="match status" value="1"/>
</dbReference>
<dbReference type="Gene3D" id="3.40.50.720">
    <property type="entry name" value="NAD(P)-binding Rossmann-like Domain"/>
    <property type="match status" value="1"/>
</dbReference>
<dbReference type="Pfam" id="PF00056">
    <property type="entry name" value="Ldh_1_N"/>
    <property type="match status" value="1"/>
</dbReference>
<keyword evidence="8" id="KW-0560">Oxidoreductase</keyword>
<dbReference type="InterPro" id="IPR001252">
    <property type="entry name" value="Malate_DH_AS"/>
</dbReference>
<evidence type="ECO:0000313" key="13">
    <source>
        <dbReference type="EMBL" id="CAD7705107.1"/>
    </source>
</evidence>
<keyword evidence="6" id="KW-0521">NADP</keyword>
<dbReference type="EC" id="1.1.1.82" evidence="3"/>
<dbReference type="InterPro" id="IPR001236">
    <property type="entry name" value="Lactate/malate_DH_N"/>
</dbReference>
<dbReference type="NCBIfam" id="NF003916">
    <property type="entry name" value="PRK05442.1"/>
    <property type="match status" value="1"/>
</dbReference>
<evidence type="ECO:0000256" key="6">
    <source>
        <dbReference type="ARBA" id="ARBA00022857"/>
    </source>
</evidence>
<keyword evidence="9" id="KW-1015">Disulfide bond</keyword>
<dbReference type="EMBL" id="CAJHUC010003021">
    <property type="protein sequence ID" value="CAD7705107.1"/>
    <property type="molecule type" value="Genomic_DNA"/>
</dbReference>
<evidence type="ECO:0000313" key="14">
    <source>
        <dbReference type="Proteomes" id="UP000708148"/>
    </source>
</evidence>
<dbReference type="SUPFAM" id="SSF51735">
    <property type="entry name" value="NAD(P)-binding Rossmann-fold domains"/>
    <property type="match status" value="1"/>
</dbReference>
<dbReference type="NCBIfam" id="TIGR01757">
    <property type="entry name" value="Malate-DH_plant"/>
    <property type="match status" value="1"/>
</dbReference>
<dbReference type="InterPro" id="IPR036291">
    <property type="entry name" value="NAD(P)-bd_dom_sf"/>
</dbReference>
<dbReference type="GO" id="GO:0046554">
    <property type="term" value="F:L-malate dehydrogenase (NADP+) activity"/>
    <property type="evidence" value="ECO:0007669"/>
    <property type="project" value="UniProtKB-EC"/>
</dbReference>
<evidence type="ECO:0000256" key="8">
    <source>
        <dbReference type="ARBA" id="ARBA00023002"/>
    </source>
</evidence>
<protein>
    <recommendedName>
        <fullName evidence="3">malate dehydrogenase (NADP(+))</fullName>
        <ecNumber evidence="3">1.1.1.82</ecNumber>
    </recommendedName>
</protein>
<dbReference type="Proteomes" id="UP000708148">
    <property type="component" value="Unassembled WGS sequence"/>
</dbReference>